<reference evidence="2 3" key="1">
    <citation type="submission" date="2013-07" db="EMBL/GenBank/DDBJ databases">
        <title>Thioclava pacifica DSM 10166 Genome Sequencing.</title>
        <authorList>
            <person name="Lai Q."/>
            <person name="Shao Z."/>
        </authorList>
    </citation>
    <scope>NUCLEOTIDE SEQUENCE [LARGE SCALE GENOMIC DNA]</scope>
    <source>
        <strain evidence="2 3">DSM 10166</strain>
    </source>
</reference>
<comment type="caution">
    <text evidence="2">The sequence shown here is derived from an EMBL/GenBank/DDBJ whole genome shotgun (WGS) entry which is preliminary data.</text>
</comment>
<feature type="region of interest" description="Disordered" evidence="1">
    <location>
        <begin position="1"/>
        <end position="36"/>
    </location>
</feature>
<keyword evidence="3" id="KW-1185">Reference proteome</keyword>
<dbReference type="EMBL" id="AUND01000001">
    <property type="protein sequence ID" value="KEO56138.1"/>
    <property type="molecule type" value="Genomic_DNA"/>
</dbReference>
<feature type="compositionally biased region" description="Basic residues" evidence="1">
    <location>
        <begin position="16"/>
        <end position="27"/>
    </location>
</feature>
<dbReference type="AlphaFoldDB" id="A0A074JKP1"/>
<accession>A0A074JKP1</accession>
<feature type="compositionally biased region" description="Gly residues" evidence="1">
    <location>
        <begin position="1"/>
        <end position="11"/>
    </location>
</feature>
<proteinExistence type="predicted"/>
<dbReference type="Proteomes" id="UP000027432">
    <property type="component" value="Unassembled WGS sequence"/>
</dbReference>
<sequence length="61" mass="6668">MAAGAGVGGAAEGHMQRRFRPWRRRATRQNAKGALPPACGLPRDIFIKKKPGAHDFVIRSE</sequence>
<gene>
    <name evidence="2" type="ORF">TP2_01065</name>
</gene>
<name>A0A074JKP1_9RHOB</name>
<organism evidence="2 3">
    <name type="scientific">Thioclava pacifica DSM 10166</name>
    <dbReference type="NCBI Taxonomy" id="1353537"/>
    <lineage>
        <taxon>Bacteria</taxon>
        <taxon>Pseudomonadati</taxon>
        <taxon>Pseudomonadota</taxon>
        <taxon>Alphaproteobacteria</taxon>
        <taxon>Rhodobacterales</taxon>
        <taxon>Paracoccaceae</taxon>
        <taxon>Thioclava</taxon>
    </lineage>
</organism>
<evidence type="ECO:0000313" key="2">
    <source>
        <dbReference type="EMBL" id="KEO56138.1"/>
    </source>
</evidence>
<evidence type="ECO:0000256" key="1">
    <source>
        <dbReference type="SAM" id="MobiDB-lite"/>
    </source>
</evidence>
<evidence type="ECO:0000313" key="3">
    <source>
        <dbReference type="Proteomes" id="UP000027432"/>
    </source>
</evidence>
<protein>
    <submittedName>
        <fullName evidence="2">Uncharacterized protein</fullName>
    </submittedName>
</protein>
<dbReference type="STRING" id="1353537.TP2_01065"/>